<dbReference type="InterPro" id="IPR049449">
    <property type="entry name" value="TesB_ACOT8-like_N"/>
</dbReference>
<evidence type="ECO:0000259" key="1">
    <source>
        <dbReference type="Pfam" id="PF13622"/>
    </source>
</evidence>
<dbReference type="AlphaFoldDB" id="A0A1X6XAB6"/>
<evidence type="ECO:0000313" key="3">
    <source>
        <dbReference type="EMBL" id="SLM96079.1"/>
    </source>
</evidence>
<gene>
    <name evidence="3" type="ORF">FM105_05345</name>
</gene>
<protein>
    <submittedName>
        <fullName evidence="3">TesB-like acyl-CoA thioesterase 5</fullName>
    </submittedName>
</protein>
<evidence type="ECO:0000313" key="4">
    <source>
        <dbReference type="Proteomes" id="UP000196581"/>
    </source>
</evidence>
<dbReference type="EMBL" id="FWFF01000007">
    <property type="protein sequence ID" value="SLM96079.1"/>
    <property type="molecule type" value="Genomic_DNA"/>
</dbReference>
<keyword evidence="4" id="KW-1185">Reference proteome</keyword>
<dbReference type="InterPro" id="IPR049450">
    <property type="entry name" value="ACOT8-like_C"/>
</dbReference>
<dbReference type="Proteomes" id="UP000196581">
    <property type="component" value="Unassembled WGS sequence"/>
</dbReference>
<dbReference type="Pfam" id="PF20789">
    <property type="entry name" value="4HBT_3C"/>
    <property type="match status" value="1"/>
</dbReference>
<organism evidence="3 4">
    <name type="scientific">Brevibacterium yomogidense</name>
    <dbReference type="NCBI Taxonomy" id="946573"/>
    <lineage>
        <taxon>Bacteria</taxon>
        <taxon>Bacillati</taxon>
        <taxon>Actinomycetota</taxon>
        <taxon>Actinomycetes</taxon>
        <taxon>Micrococcales</taxon>
        <taxon>Brevibacteriaceae</taxon>
        <taxon>Brevibacterium</taxon>
    </lineage>
</organism>
<reference evidence="4" key="1">
    <citation type="submission" date="2017-02" db="EMBL/GenBank/DDBJ databases">
        <authorList>
            <person name="Dridi B."/>
        </authorList>
    </citation>
    <scope>NUCLEOTIDE SEQUENCE [LARGE SCALE GENOMIC DNA]</scope>
    <source>
        <strain evidence="4">B Co 03.10</strain>
    </source>
</reference>
<dbReference type="CDD" id="cd03440">
    <property type="entry name" value="hot_dog"/>
    <property type="match status" value="1"/>
</dbReference>
<sequence length="265" mass="28215">MEPFYRQLDVGRFESTAATSGPWRSDAQHAGPPSALLARQMELHEPRDGMRLADVRTDILGPVPVAPLTVTVQTLRAGRSMELLEATASADDGRPALIARAWRILRAPDDFPTLAATGEGSPPDSPADASVLAGSPIPGAEENGYGRSVEWRFVSGGTGEGGSTVVWGRQLNALVDEEEPSPWQRVLVLADSGGGVTFSLDPRQHRFINCDLHVALERDLEGEWLRMDAASRAAGGHGGIVHDVLSDERGKIGIGLQAMVAQDVG</sequence>
<feature type="domain" description="Acyl-CoA thioesterase-like N-terminal HotDog" evidence="1">
    <location>
        <begin position="20"/>
        <end position="103"/>
    </location>
</feature>
<feature type="domain" description="Acyl-CoA thioesterase-like C-terminal" evidence="2">
    <location>
        <begin position="138"/>
        <end position="257"/>
    </location>
</feature>
<dbReference type="Pfam" id="PF13622">
    <property type="entry name" value="4HBT_3"/>
    <property type="match status" value="1"/>
</dbReference>
<dbReference type="RefSeq" id="WP_087005875.1">
    <property type="nucleotide sequence ID" value="NZ_FWFF01000007.1"/>
</dbReference>
<name>A0A1X6XAB6_9MICO</name>
<dbReference type="InterPro" id="IPR042171">
    <property type="entry name" value="Acyl-CoA_hotdog"/>
</dbReference>
<proteinExistence type="predicted"/>
<dbReference type="Gene3D" id="2.40.160.210">
    <property type="entry name" value="Acyl-CoA thioesterase, double hotdog domain"/>
    <property type="match status" value="1"/>
</dbReference>
<evidence type="ECO:0000259" key="2">
    <source>
        <dbReference type="Pfam" id="PF20789"/>
    </source>
</evidence>
<accession>A0A1X6XAB6</accession>